<evidence type="ECO:0000256" key="6">
    <source>
        <dbReference type="SAM" id="MobiDB-lite"/>
    </source>
</evidence>
<dbReference type="Pfam" id="PF00440">
    <property type="entry name" value="TetR_N"/>
    <property type="match status" value="1"/>
</dbReference>
<evidence type="ECO:0000256" key="4">
    <source>
        <dbReference type="ARBA" id="ARBA00023163"/>
    </source>
</evidence>
<dbReference type="PRINTS" id="PR00455">
    <property type="entry name" value="HTHTETR"/>
</dbReference>
<dbReference type="Gene3D" id="1.10.357.10">
    <property type="entry name" value="Tetracycline Repressor, domain 2"/>
    <property type="match status" value="1"/>
</dbReference>
<gene>
    <name evidence="8" type="ORF">IU449_24335</name>
</gene>
<evidence type="ECO:0000256" key="2">
    <source>
        <dbReference type="ARBA" id="ARBA00023015"/>
    </source>
</evidence>
<reference evidence="8 9" key="1">
    <citation type="submission" date="2020-10" db="EMBL/GenBank/DDBJ databases">
        <title>Identification of Nocardia species via Next-generation sequencing and recognition of intraspecies genetic diversity.</title>
        <authorList>
            <person name="Li P."/>
            <person name="Li P."/>
            <person name="Lu B."/>
        </authorList>
    </citation>
    <scope>NUCLEOTIDE SEQUENCE [LARGE SCALE GENOMIC DNA]</scope>
    <source>
        <strain evidence="8 9">BJ06-0143</strain>
    </source>
</reference>
<dbReference type="Pfam" id="PF13977">
    <property type="entry name" value="TetR_C_6"/>
    <property type="match status" value="1"/>
</dbReference>
<dbReference type="InterPro" id="IPR036271">
    <property type="entry name" value="Tet_transcr_reg_TetR-rel_C_sf"/>
</dbReference>
<keyword evidence="4" id="KW-0804">Transcription</keyword>
<evidence type="ECO:0000313" key="8">
    <source>
        <dbReference type="EMBL" id="MBF6357637.1"/>
    </source>
</evidence>
<evidence type="ECO:0000313" key="9">
    <source>
        <dbReference type="Proteomes" id="UP000707731"/>
    </source>
</evidence>
<dbReference type="InterPro" id="IPR050109">
    <property type="entry name" value="HTH-type_TetR-like_transc_reg"/>
</dbReference>
<feature type="DNA-binding region" description="H-T-H motif" evidence="5">
    <location>
        <begin position="64"/>
        <end position="83"/>
    </location>
</feature>
<dbReference type="PANTHER" id="PTHR30055">
    <property type="entry name" value="HTH-TYPE TRANSCRIPTIONAL REGULATOR RUTR"/>
    <property type="match status" value="1"/>
</dbReference>
<accession>A0ABS0DGQ0</accession>
<organism evidence="8 9">
    <name type="scientific">Nocardia higoensis</name>
    <dbReference type="NCBI Taxonomy" id="228599"/>
    <lineage>
        <taxon>Bacteria</taxon>
        <taxon>Bacillati</taxon>
        <taxon>Actinomycetota</taxon>
        <taxon>Actinomycetes</taxon>
        <taxon>Mycobacteriales</taxon>
        <taxon>Nocardiaceae</taxon>
        <taxon>Nocardia</taxon>
    </lineage>
</organism>
<dbReference type="InterPro" id="IPR039538">
    <property type="entry name" value="BetI_C"/>
</dbReference>
<dbReference type="Proteomes" id="UP000707731">
    <property type="component" value="Unassembled WGS sequence"/>
</dbReference>
<dbReference type="SUPFAM" id="SSF46689">
    <property type="entry name" value="Homeodomain-like"/>
    <property type="match status" value="1"/>
</dbReference>
<protein>
    <submittedName>
        <fullName evidence="8">TetR/AcrR family transcriptional regulator</fullName>
    </submittedName>
</protein>
<evidence type="ECO:0000256" key="3">
    <source>
        <dbReference type="ARBA" id="ARBA00023125"/>
    </source>
</evidence>
<keyword evidence="3 5" id="KW-0238">DNA-binding</keyword>
<sequence>MTAAAQAGRAQAGDPPRASARQPRARTGTAAGAKPPSRRRVRTRDRLLAAAYEVFAEEGFGRATVERVCDRAGFTRGAFYSNFTSLDELFLAMWEQRSGAMLDNLRAALGALTSEGPDAPGHDDVPTSGVTGNAEVRAAVARLLEVVPLEEAWFRITAEFTAHALRTPDLRRVMAEREEAIVAALTPTVVAALRRAGRTVADPAALGQALIAVHDGTATQVLMEPGNRTVLGRRADLFCHVVLAYSTPIEG</sequence>
<dbReference type="SUPFAM" id="SSF48498">
    <property type="entry name" value="Tetracyclin repressor-like, C-terminal domain"/>
    <property type="match status" value="1"/>
</dbReference>
<name>A0ABS0DGQ0_9NOCA</name>
<evidence type="ECO:0000256" key="5">
    <source>
        <dbReference type="PROSITE-ProRule" id="PRU00335"/>
    </source>
</evidence>
<dbReference type="InterPro" id="IPR009057">
    <property type="entry name" value="Homeodomain-like_sf"/>
</dbReference>
<dbReference type="PROSITE" id="PS50977">
    <property type="entry name" value="HTH_TETR_2"/>
    <property type="match status" value="1"/>
</dbReference>
<evidence type="ECO:0000259" key="7">
    <source>
        <dbReference type="PROSITE" id="PS50977"/>
    </source>
</evidence>
<feature type="compositionally biased region" description="Low complexity" evidence="6">
    <location>
        <begin position="1"/>
        <end position="26"/>
    </location>
</feature>
<keyword evidence="9" id="KW-1185">Reference proteome</keyword>
<dbReference type="EMBL" id="JADLQN010000006">
    <property type="protein sequence ID" value="MBF6357637.1"/>
    <property type="molecule type" value="Genomic_DNA"/>
</dbReference>
<feature type="region of interest" description="Disordered" evidence="6">
    <location>
        <begin position="1"/>
        <end position="42"/>
    </location>
</feature>
<proteinExistence type="predicted"/>
<keyword evidence="2" id="KW-0805">Transcription regulation</keyword>
<dbReference type="InterPro" id="IPR001647">
    <property type="entry name" value="HTH_TetR"/>
</dbReference>
<keyword evidence="1" id="KW-0678">Repressor</keyword>
<dbReference type="PANTHER" id="PTHR30055:SF241">
    <property type="entry name" value="TRANSCRIPTIONAL REGULATORY PROTEIN"/>
    <property type="match status" value="1"/>
</dbReference>
<evidence type="ECO:0000256" key="1">
    <source>
        <dbReference type="ARBA" id="ARBA00022491"/>
    </source>
</evidence>
<feature type="domain" description="HTH tetR-type" evidence="7">
    <location>
        <begin position="41"/>
        <end position="101"/>
    </location>
</feature>
<comment type="caution">
    <text evidence="8">The sequence shown here is derived from an EMBL/GenBank/DDBJ whole genome shotgun (WGS) entry which is preliminary data.</text>
</comment>